<dbReference type="Proteomes" id="UP000887566">
    <property type="component" value="Unplaced"/>
</dbReference>
<dbReference type="AlphaFoldDB" id="A0A914VKA6"/>
<dbReference type="WBParaSite" id="PSAMB.scaffold2146size25087.g16527.t1">
    <property type="protein sequence ID" value="PSAMB.scaffold2146size25087.g16527.t1"/>
    <property type="gene ID" value="PSAMB.scaffold2146size25087.g16527"/>
</dbReference>
<proteinExistence type="predicted"/>
<accession>A0A914VKA6</accession>
<keyword evidence="1" id="KW-0472">Membrane</keyword>
<evidence type="ECO:0000313" key="3">
    <source>
        <dbReference type="WBParaSite" id="PSAMB.scaffold2146size25087.g16527.t1"/>
    </source>
</evidence>
<organism evidence="2 3">
    <name type="scientific">Plectus sambesii</name>
    <dbReference type="NCBI Taxonomy" id="2011161"/>
    <lineage>
        <taxon>Eukaryota</taxon>
        <taxon>Metazoa</taxon>
        <taxon>Ecdysozoa</taxon>
        <taxon>Nematoda</taxon>
        <taxon>Chromadorea</taxon>
        <taxon>Plectida</taxon>
        <taxon>Plectina</taxon>
        <taxon>Plectoidea</taxon>
        <taxon>Plectidae</taxon>
        <taxon>Plectus</taxon>
    </lineage>
</organism>
<name>A0A914VKA6_9BILA</name>
<feature type="transmembrane region" description="Helical" evidence="1">
    <location>
        <begin position="119"/>
        <end position="143"/>
    </location>
</feature>
<keyword evidence="1" id="KW-1133">Transmembrane helix</keyword>
<reference evidence="3" key="1">
    <citation type="submission" date="2022-11" db="UniProtKB">
        <authorList>
            <consortium name="WormBaseParasite"/>
        </authorList>
    </citation>
    <scope>IDENTIFICATION</scope>
</reference>
<keyword evidence="1" id="KW-0812">Transmembrane</keyword>
<sequence length="160" mass="17625">MNPSSTKLFITTNSSTLGFLSTEINEGCGTQVNVIVTLAEPFMPPYSSLYMCDYMCLKKTPLLPTGFSRKGLECGIENCNKNSTVYVFSQPLVGSWGCFFPFGGSGQRDSYPSFWTTTILLSLFCLIGFSLNVALIVMSTAFFSHRLAAFKHFEPMLLSA</sequence>
<keyword evidence="2" id="KW-1185">Reference proteome</keyword>
<evidence type="ECO:0000313" key="2">
    <source>
        <dbReference type="Proteomes" id="UP000887566"/>
    </source>
</evidence>
<protein>
    <submittedName>
        <fullName evidence="3">Uncharacterized protein</fullName>
    </submittedName>
</protein>
<evidence type="ECO:0000256" key="1">
    <source>
        <dbReference type="SAM" id="Phobius"/>
    </source>
</evidence>